<evidence type="ECO:0000313" key="3">
    <source>
        <dbReference type="Proteomes" id="UP000300142"/>
    </source>
</evidence>
<proteinExistence type="predicted"/>
<keyword evidence="1" id="KW-0175">Coiled coil</keyword>
<dbReference type="InterPro" id="IPR002636">
    <property type="entry name" value="DUF29"/>
</dbReference>
<sequence>MSVISNLEYLQQLYEIDDYEWLLTNIELLKQRRFNDVDLENLIEELESLAKRDKHQVKNLLEQIMRHLLLLNFWKAEYERNKNHWRAEIRSFRTQLKDRLTTNLSNYLSSIFADIYHDALGYVQEKTGFTVSFLSECPYTLEQFLDVDFLGNG</sequence>
<dbReference type="RefSeq" id="WP_137668140.1">
    <property type="nucleotide sequence ID" value="NZ_BJCE01000121.1"/>
</dbReference>
<keyword evidence="3" id="KW-1185">Reference proteome</keyword>
<dbReference type="Pfam" id="PF01724">
    <property type="entry name" value="DUF29"/>
    <property type="match status" value="1"/>
</dbReference>
<gene>
    <name evidence="2" type="ORF">SR1949_32960</name>
</gene>
<dbReference type="Proteomes" id="UP000300142">
    <property type="component" value="Unassembled WGS sequence"/>
</dbReference>
<dbReference type="EMBL" id="BJCE01000121">
    <property type="protein sequence ID" value="GCL38182.1"/>
    <property type="molecule type" value="Genomic_DNA"/>
</dbReference>
<dbReference type="AlphaFoldDB" id="A0A480A136"/>
<feature type="coiled-coil region" evidence="1">
    <location>
        <begin position="43"/>
        <end position="95"/>
    </location>
</feature>
<organism evidence="2 3">
    <name type="scientific">Sphaerospermopsis reniformis</name>
    <dbReference type="NCBI Taxonomy" id="531300"/>
    <lineage>
        <taxon>Bacteria</taxon>
        <taxon>Bacillati</taxon>
        <taxon>Cyanobacteriota</taxon>
        <taxon>Cyanophyceae</taxon>
        <taxon>Nostocales</taxon>
        <taxon>Aphanizomenonaceae</taxon>
        <taxon>Sphaerospermopsis</taxon>
    </lineage>
</organism>
<accession>A0A480A136</accession>
<reference evidence="3" key="1">
    <citation type="submission" date="2019-02" db="EMBL/GenBank/DDBJ databases">
        <title>Draft genome sequence of Sphaerospermopsis reniformis NIES-1949.</title>
        <authorList>
            <person name="Yamaguchi H."/>
            <person name="Suzuki S."/>
            <person name="Kawachi M."/>
        </authorList>
    </citation>
    <scope>NUCLEOTIDE SEQUENCE [LARGE SCALE GENOMIC DNA]</scope>
    <source>
        <strain evidence="3">NIES-1949</strain>
    </source>
</reference>
<dbReference type="Gene3D" id="1.20.1220.20">
    <property type="entry name" value="Uncharcterised protein PF01724"/>
    <property type="match status" value="1"/>
</dbReference>
<name>A0A480A136_9CYAN</name>
<evidence type="ECO:0000313" key="2">
    <source>
        <dbReference type="EMBL" id="GCL38182.1"/>
    </source>
</evidence>
<protein>
    <recommendedName>
        <fullName evidence="4">DUF29 domain-containing protein</fullName>
    </recommendedName>
</protein>
<evidence type="ECO:0008006" key="4">
    <source>
        <dbReference type="Google" id="ProtNLM"/>
    </source>
</evidence>
<dbReference type="PANTHER" id="PTHR34235:SF3">
    <property type="entry name" value="SLR1203 PROTEIN"/>
    <property type="match status" value="1"/>
</dbReference>
<dbReference type="PANTHER" id="PTHR34235">
    <property type="entry name" value="SLR1203 PROTEIN-RELATED"/>
    <property type="match status" value="1"/>
</dbReference>
<evidence type="ECO:0000256" key="1">
    <source>
        <dbReference type="SAM" id="Coils"/>
    </source>
</evidence>
<comment type="caution">
    <text evidence="2">The sequence shown here is derived from an EMBL/GenBank/DDBJ whole genome shotgun (WGS) entry which is preliminary data.</text>
</comment>